<dbReference type="PROSITE" id="PS51257">
    <property type="entry name" value="PROKAR_LIPOPROTEIN"/>
    <property type="match status" value="1"/>
</dbReference>
<dbReference type="InterPro" id="IPR003609">
    <property type="entry name" value="Pan_app"/>
</dbReference>
<keyword evidence="1" id="KW-0732">Signal</keyword>
<feature type="signal peptide" evidence="1">
    <location>
        <begin position="1"/>
        <end position="16"/>
    </location>
</feature>
<evidence type="ECO:0000256" key="1">
    <source>
        <dbReference type="SAM" id="SignalP"/>
    </source>
</evidence>
<dbReference type="SUPFAM" id="SSF56436">
    <property type="entry name" value="C-type lectin-like"/>
    <property type="match status" value="1"/>
</dbReference>
<dbReference type="InterPro" id="IPR016187">
    <property type="entry name" value="CTDL_fold"/>
</dbReference>
<evidence type="ECO:0000259" key="2">
    <source>
        <dbReference type="Pfam" id="PF00024"/>
    </source>
</evidence>
<evidence type="ECO:0000313" key="4">
    <source>
        <dbReference type="Proteomes" id="UP001626550"/>
    </source>
</evidence>
<dbReference type="EMBL" id="JBJKFK010007111">
    <property type="protein sequence ID" value="KAL3307535.1"/>
    <property type="molecule type" value="Genomic_DNA"/>
</dbReference>
<organism evidence="3 4">
    <name type="scientific">Cichlidogyrus casuarinus</name>
    <dbReference type="NCBI Taxonomy" id="1844966"/>
    <lineage>
        <taxon>Eukaryota</taxon>
        <taxon>Metazoa</taxon>
        <taxon>Spiralia</taxon>
        <taxon>Lophotrochozoa</taxon>
        <taxon>Platyhelminthes</taxon>
        <taxon>Monogenea</taxon>
        <taxon>Monopisthocotylea</taxon>
        <taxon>Dactylogyridea</taxon>
        <taxon>Ancyrocephalidae</taxon>
        <taxon>Cichlidogyrus</taxon>
    </lineage>
</organism>
<name>A0ABD2PJA9_9PLAT</name>
<proteinExistence type="predicted"/>
<reference evidence="3 4" key="1">
    <citation type="submission" date="2024-11" db="EMBL/GenBank/DDBJ databases">
        <title>Adaptive evolution of stress response genes in parasites aligns with host niche diversity.</title>
        <authorList>
            <person name="Hahn C."/>
            <person name="Resl P."/>
        </authorList>
    </citation>
    <scope>NUCLEOTIDE SEQUENCE [LARGE SCALE GENOMIC DNA]</scope>
    <source>
        <strain evidence="3">EGGRZ-B1_66</strain>
        <tissue evidence="3">Body</tissue>
    </source>
</reference>
<protein>
    <recommendedName>
        <fullName evidence="2">Apple domain-containing protein</fullName>
    </recommendedName>
</protein>
<dbReference type="Proteomes" id="UP001626550">
    <property type="component" value="Unassembled WGS sequence"/>
</dbReference>
<feature type="domain" description="Apple" evidence="2">
    <location>
        <begin position="200"/>
        <end position="249"/>
    </location>
</feature>
<comment type="caution">
    <text evidence="3">The sequence shown here is derived from an EMBL/GenBank/DDBJ whole genome shotgun (WGS) entry which is preliminary data.</text>
</comment>
<accession>A0ABD2PJA9</accession>
<evidence type="ECO:0000313" key="3">
    <source>
        <dbReference type="EMBL" id="KAL3307535.1"/>
    </source>
</evidence>
<sequence>MKIILAILVTISVACPNGFSPVNDGGTQLCFKLTELTKSISLSGAMLACQEYGKDTRLANFAEFQRIMAVVNGTWTSNVDFHLFAIKGFIPIETIQDRNKPWFIYGEGMKSIQSDLWFQNNPDKWNNAESCLIMRFDASQKIARANDADCSSIVSDLALCVKDANYGHSNYIPDKFNKFVRMDYPYGLDDLLESQSKQVYRMKDFDAALQEQFNNITRTICLYKCMIEHRCQSIWYAKQESQCFLTYWIDHPILFEHSEPTFSELQHWVKLLN</sequence>
<keyword evidence="4" id="KW-1185">Reference proteome</keyword>
<feature type="chain" id="PRO_5044896545" description="Apple domain-containing protein" evidence="1">
    <location>
        <begin position="17"/>
        <end position="273"/>
    </location>
</feature>
<gene>
    <name evidence="3" type="ORF">Ciccas_013948</name>
</gene>
<dbReference type="AlphaFoldDB" id="A0ABD2PJA9"/>
<dbReference type="Pfam" id="PF00024">
    <property type="entry name" value="PAN_1"/>
    <property type="match status" value="1"/>
</dbReference>